<evidence type="ECO:0000313" key="3">
    <source>
        <dbReference type="EMBL" id="SHF23693.1"/>
    </source>
</evidence>
<reference evidence="4" key="1">
    <citation type="submission" date="2016-11" db="EMBL/GenBank/DDBJ databases">
        <authorList>
            <person name="Varghese N."/>
            <person name="Submissions S."/>
        </authorList>
    </citation>
    <scope>NUCLEOTIDE SEQUENCE [LARGE SCALE GENOMIC DNA]</scope>
    <source>
        <strain evidence="4">DSM 21264</strain>
    </source>
</reference>
<protein>
    <submittedName>
        <fullName evidence="3">Carbapenem synthase</fullName>
    </submittedName>
</protein>
<dbReference type="Pfam" id="PF02668">
    <property type="entry name" value="TauD"/>
    <property type="match status" value="1"/>
</dbReference>
<dbReference type="RefSeq" id="WP_072958113.1">
    <property type="nucleotide sequence ID" value="NZ_FQUH01000007.1"/>
</dbReference>
<evidence type="ECO:0000256" key="1">
    <source>
        <dbReference type="ARBA" id="ARBA00023002"/>
    </source>
</evidence>
<dbReference type="InterPro" id="IPR003819">
    <property type="entry name" value="TauD/TfdA-like"/>
</dbReference>
<dbReference type="EMBL" id="FQUH01000007">
    <property type="protein sequence ID" value="SHF23693.1"/>
    <property type="molecule type" value="Genomic_DNA"/>
</dbReference>
<organism evidence="3 4">
    <name type="scientific">Vibrio gazogenes DSM 21264 = NBRC 103151</name>
    <dbReference type="NCBI Taxonomy" id="1123492"/>
    <lineage>
        <taxon>Bacteria</taxon>
        <taxon>Pseudomonadati</taxon>
        <taxon>Pseudomonadota</taxon>
        <taxon>Gammaproteobacteria</taxon>
        <taxon>Vibrionales</taxon>
        <taxon>Vibrionaceae</taxon>
        <taxon>Vibrio</taxon>
    </lineage>
</organism>
<evidence type="ECO:0000259" key="2">
    <source>
        <dbReference type="Pfam" id="PF02668"/>
    </source>
</evidence>
<dbReference type="GO" id="GO:0016706">
    <property type="term" value="F:2-oxoglutarate-dependent dioxygenase activity"/>
    <property type="evidence" value="ECO:0007669"/>
    <property type="project" value="UniProtKB-ARBA"/>
</dbReference>
<accession>A0A1M5A065</accession>
<dbReference type="InterPro" id="IPR042098">
    <property type="entry name" value="TauD-like_sf"/>
</dbReference>
<keyword evidence="4" id="KW-1185">Reference proteome</keyword>
<dbReference type="AlphaFoldDB" id="A0A1M5A065"/>
<dbReference type="Proteomes" id="UP000184159">
    <property type="component" value="Unassembled WGS sequence"/>
</dbReference>
<evidence type="ECO:0000313" key="4">
    <source>
        <dbReference type="Proteomes" id="UP000184159"/>
    </source>
</evidence>
<proteinExistence type="predicted"/>
<sequence length="277" mass="32402">MDYEPIMSTSFGAKMTEESFKQSTPEEIKQLLREKGFLVVQDIKLDANDFRDFYTAYGEIVEYSEERIGVGFGYVDTLKLDGEKGKIVTGRGQLPLHADGGLLLTAVDHVFLYSNTIENMKFRGATTVVDHVLANQEMPNHLKDILENETFQARVLEKGYYSDVSPEGWFDVPVFTDLGWIKKMLIYFPFHEGQPASWESRIVGFSQEENDKFFRELEAFYKQDRYYYKHYWKSNELLIMDNRRVIHEREEFQDDNIVRRLYRGQTSEAEELAELSA</sequence>
<keyword evidence="1" id="KW-0560">Oxidoreductase</keyword>
<name>A0A1M5A065_VIBGA</name>
<dbReference type="SUPFAM" id="SSF51197">
    <property type="entry name" value="Clavaminate synthase-like"/>
    <property type="match status" value="1"/>
</dbReference>
<feature type="domain" description="TauD/TfdA-like" evidence="2">
    <location>
        <begin position="20"/>
        <end position="263"/>
    </location>
</feature>
<gene>
    <name evidence="3" type="ORF">SAMN02745781_01752</name>
</gene>
<dbReference type="Gene3D" id="3.60.130.10">
    <property type="entry name" value="Clavaminate synthase-like"/>
    <property type="match status" value="1"/>
</dbReference>